<accession>A0A2W1NC74</accession>
<dbReference type="OrthoDB" id="849114at2"/>
<evidence type="ECO:0000313" key="2">
    <source>
        <dbReference type="Proteomes" id="UP000249248"/>
    </source>
</evidence>
<dbReference type="RefSeq" id="WP_111063730.1">
    <property type="nucleotide sequence ID" value="NZ_JBHUCU010000017.1"/>
</dbReference>
<proteinExistence type="predicted"/>
<reference evidence="1 2" key="1">
    <citation type="submission" date="2018-06" db="EMBL/GenBank/DDBJ databases">
        <title>The draft genome sequence of Crocinitomix sp. SM1701.</title>
        <authorList>
            <person name="Zhang X."/>
        </authorList>
    </citation>
    <scope>NUCLEOTIDE SEQUENCE [LARGE SCALE GENOMIC DNA]</scope>
    <source>
        <strain evidence="1 2">SM1701</strain>
    </source>
</reference>
<dbReference type="PROSITE" id="PS51257">
    <property type="entry name" value="PROKAR_LIPOPROTEIN"/>
    <property type="match status" value="1"/>
</dbReference>
<evidence type="ECO:0000313" key="1">
    <source>
        <dbReference type="EMBL" id="PZE16683.1"/>
    </source>
</evidence>
<name>A0A2W1NC74_9FLAO</name>
<dbReference type="InterPro" id="IPR025634">
    <property type="entry name" value="DUF4292"/>
</dbReference>
<dbReference type="AlphaFoldDB" id="A0A2W1NC74"/>
<evidence type="ECO:0008006" key="3">
    <source>
        <dbReference type="Google" id="ProtNLM"/>
    </source>
</evidence>
<protein>
    <recommendedName>
        <fullName evidence="3">DUF4292 domain-containing protein</fullName>
    </recommendedName>
</protein>
<dbReference type="Proteomes" id="UP000249248">
    <property type="component" value="Unassembled WGS sequence"/>
</dbReference>
<organism evidence="1 2">
    <name type="scientific">Putridiphycobacter roseus</name>
    <dbReference type="NCBI Taxonomy" id="2219161"/>
    <lineage>
        <taxon>Bacteria</taxon>
        <taxon>Pseudomonadati</taxon>
        <taxon>Bacteroidota</taxon>
        <taxon>Flavobacteriia</taxon>
        <taxon>Flavobacteriales</taxon>
        <taxon>Crocinitomicaceae</taxon>
        <taxon>Putridiphycobacter</taxon>
    </lineage>
</organism>
<keyword evidence="2" id="KW-1185">Reference proteome</keyword>
<comment type="caution">
    <text evidence="1">The sequence shown here is derived from an EMBL/GenBank/DDBJ whole genome shotgun (WGS) entry which is preliminary data.</text>
</comment>
<dbReference type="EMBL" id="QKSB01000007">
    <property type="protein sequence ID" value="PZE16683.1"/>
    <property type="molecule type" value="Genomic_DNA"/>
</dbReference>
<gene>
    <name evidence="1" type="ORF">DNU06_12575</name>
</gene>
<sequence>MNSRLNIIYLICSLFILFSCGNDKNLKLVDIKVNDKELSEHLLELNKHDFDFFYSKIYVDYKSSSVNQSFKSSLKMTVDSAFSGTISYASFIIANFIASQDSIKAVYKQNKCYFTENFSYISSIIGVELEYEFLQSMLLGKPIGVDSTVKYKQIKEKDKAFHILASHKKRIYKKIEKEKMDVDNEKLDDIFIKYYFSASSLALKKIIFEVPSDSVSIAINYVESIVEADYLLPDYTTLVISMPKDTLSIGLSYSKQSVNNRRDHIFSVPDHYENCNQ</sequence>
<dbReference type="Pfam" id="PF14125">
    <property type="entry name" value="DUF4292"/>
    <property type="match status" value="1"/>
</dbReference>